<evidence type="ECO:0000313" key="8">
    <source>
        <dbReference type="RefSeq" id="XP_034100266.1"/>
    </source>
</evidence>
<evidence type="ECO:0000259" key="6">
    <source>
        <dbReference type="Pfam" id="PF13870"/>
    </source>
</evidence>
<evidence type="ECO:0000313" key="7">
    <source>
        <dbReference type="Proteomes" id="UP000515160"/>
    </source>
</evidence>
<evidence type="ECO:0000256" key="3">
    <source>
        <dbReference type="ARBA" id="ARBA00023273"/>
    </source>
</evidence>
<keyword evidence="2 4" id="KW-0175">Coiled coil</keyword>
<keyword evidence="7" id="KW-1185">Reference proteome</keyword>
<dbReference type="AlphaFoldDB" id="A0A6P8W9B6"/>
<feature type="coiled-coil region" evidence="4">
    <location>
        <begin position="608"/>
        <end position="682"/>
    </location>
</feature>
<feature type="region of interest" description="Disordered" evidence="5">
    <location>
        <begin position="1"/>
        <end position="26"/>
    </location>
</feature>
<dbReference type="GO" id="GO:0005930">
    <property type="term" value="C:axoneme"/>
    <property type="evidence" value="ECO:0007669"/>
    <property type="project" value="TreeGrafter"/>
</dbReference>
<evidence type="ECO:0000256" key="1">
    <source>
        <dbReference type="ARBA" id="ARBA00004138"/>
    </source>
</evidence>
<organism evidence="7 8">
    <name type="scientific">Drosophila albomicans</name>
    <name type="common">Fruit fly</name>
    <dbReference type="NCBI Taxonomy" id="7291"/>
    <lineage>
        <taxon>Eukaryota</taxon>
        <taxon>Metazoa</taxon>
        <taxon>Ecdysozoa</taxon>
        <taxon>Arthropoda</taxon>
        <taxon>Hexapoda</taxon>
        <taxon>Insecta</taxon>
        <taxon>Pterygota</taxon>
        <taxon>Neoptera</taxon>
        <taxon>Endopterygota</taxon>
        <taxon>Diptera</taxon>
        <taxon>Brachycera</taxon>
        <taxon>Muscomorpha</taxon>
        <taxon>Ephydroidea</taxon>
        <taxon>Drosophilidae</taxon>
        <taxon>Drosophila</taxon>
    </lineage>
</organism>
<dbReference type="Pfam" id="PF13870">
    <property type="entry name" value="CCDC113_CCDC96_CC"/>
    <property type="match status" value="1"/>
</dbReference>
<dbReference type="RefSeq" id="XP_034100266.1">
    <property type="nucleotide sequence ID" value="XM_034244375.2"/>
</dbReference>
<gene>
    <name evidence="8" type="primary">LOC117565329</name>
</gene>
<dbReference type="GeneID" id="117565329"/>
<protein>
    <submittedName>
        <fullName evidence="8">Uncharacterized protein LOC117565329</fullName>
    </submittedName>
</protein>
<feature type="region of interest" description="Disordered" evidence="5">
    <location>
        <begin position="218"/>
        <end position="239"/>
    </location>
</feature>
<feature type="region of interest" description="Disordered" evidence="5">
    <location>
        <begin position="40"/>
        <end position="197"/>
    </location>
</feature>
<dbReference type="PANTHER" id="PTHR15654:SF1">
    <property type="entry name" value="COILED-COIL DOMAIN-CONTAINING PROTEIN 96"/>
    <property type="match status" value="1"/>
</dbReference>
<evidence type="ECO:0000256" key="2">
    <source>
        <dbReference type="ARBA" id="ARBA00023054"/>
    </source>
</evidence>
<feature type="compositionally biased region" description="Polar residues" evidence="5">
    <location>
        <begin position="93"/>
        <end position="104"/>
    </location>
</feature>
<evidence type="ECO:0000256" key="5">
    <source>
        <dbReference type="SAM" id="MobiDB-lite"/>
    </source>
</evidence>
<dbReference type="InterPro" id="IPR051885">
    <property type="entry name" value="CC_CF"/>
</dbReference>
<feature type="compositionally biased region" description="Basic and acidic residues" evidence="5">
    <location>
        <begin position="116"/>
        <end position="146"/>
    </location>
</feature>
<feature type="domain" description="CCDC113/CCDC96 coiled-coil" evidence="6">
    <location>
        <begin position="502"/>
        <end position="677"/>
    </location>
</feature>
<feature type="compositionally biased region" description="Basic and acidic residues" evidence="5">
    <location>
        <begin position="63"/>
        <end position="92"/>
    </location>
</feature>
<name>A0A6P8W9B6_DROAB</name>
<reference evidence="8" key="1">
    <citation type="submission" date="2025-08" db="UniProtKB">
        <authorList>
            <consortium name="RefSeq"/>
        </authorList>
    </citation>
    <scope>IDENTIFICATION</scope>
    <source>
        <strain evidence="8">15112-1751.03</strain>
        <tissue evidence="8">Whole Adult</tissue>
    </source>
</reference>
<dbReference type="GO" id="GO:0060271">
    <property type="term" value="P:cilium assembly"/>
    <property type="evidence" value="ECO:0007669"/>
    <property type="project" value="TreeGrafter"/>
</dbReference>
<dbReference type="OrthoDB" id="10254794at2759"/>
<accession>A0A6P8W9B6</accession>
<dbReference type="GO" id="GO:0036064">
    <property type="term" value="C:ciliary basal body"/>
    <property type="evidence" value="ECO:0007669"/>
    <property type="project" value="TreeGrafter"/>
</dbReference>
<dbReference type="PANTHER" id="PTHR15654">
    <property type="entry name" value="COILED-COIL DOMAIN-CONTAINING PROTEIN 113-RELATED"/>
    <property type="match status" value="1"/>
</dbReference>
<proteinExistence type="predicted"/>
<comment type="subcellular location">
    <subcellularLocation>
        <location evidence="1">Cell projection</location>
        <location evidence="1">Cilium</location>
    </subcellularLocation>
</comment>
<keyword evidence="3" id="KW-0966">Cell projection</keyword>
<dbReference type="Proteomes" id="UP000515160">
    <property type="component" value="Chromosome 2L"/>
</dbReference>
<dbReference type="InterPro" id="IPR025254">
    <property type="entry name" value="CCDC113/CCDC96_CC"/>
</dbReference>
<evidence type="ECO:0000256" key="4">
    <source>
        <dbReference type="SAM" id="Coils"/>
    </source>
</evidence>
<sequence length="682" mass="77439">MEEVERESIAVAEEAGEISVPEMPSLQIDTGINDVEQTEATVEGENVAPTGEGEDVVSTTDAQTDREKRLLRREEKRKARAILDRHYAKTEETVTPASQQNTISQTSQEDDGEGDGDAKDDGSGAAKDDSAGTAKDEGDGDGKDDGEGGEGVEPSLSVEETKQLSRLESTLIPESDDLRTGATSSEEEDDYMRGPQGVSFKDDFLQYFYMPSMSDLSTESEEHVESSVLSRPGSAVEDEQVDKGKFVNPLTGLTESSSKSVEEVPVKEEIVEVSTSSSSTSSEFEWPFDDDEEEFKPQPMIADAEDVALEMFLDVHTSLSKSREQSTTAMEALRVIRETRQIAFEFINKIIDQAVDTAEYVDPIKELVGKLNKSKLMAQLQKLYSQFLVAKQFNVDVNNKMYDYYRRVGQTRCFDSLPAKVEQVEHKRYMDALKLLDHLKKKTEETKRTNSEVLASVKLDMDFVSNIALSSVEALENRMREVLIRKDAEILPRIVENELRRMQQMRNEVSDSRLWLITRQHTLGRLVERKRKFDQITEELTMDTYLMAQRDVTALGTKVEERNYDLNRMRDRCTKHMHQLAFIREKTSLSLATLMRKSMELNEKLKKREGLRDVLLKLKLKRARLKNQQSDLHEKCGILHKPALLYDFDATVEFIETKREAVAKLKQTMQDLETRIAALECI</sequence>